<keyword evidence="3" id="KW-1133">Transmembrane helix</keyword>
<dbReference type="AlphaFoldDB" id="A0A017S4Q5"/>
<protein>
    <recommendedName>
        <fullName evidence="5">Yeast cell wall synthesis Kre9/Knh1-like N-terminal domain-containing protein</fullName>
    </recommendedName>
</protein>
<evidence type="ECO:0000313" key="6">
    <source>
        <dbReference type="EMBL" id="EYE91836.1"/>
    </source>
</evidence>
<evidence type="ECO:0000256" key="2">
    <source>
        <dbReference type="SAM" id="MobiDB-lite"/>
    </source>
</evidence>
<feature type="region of interest" description="Disordered" evidence="2">
    <location>
        <begin position="123"/>
        <end position="161"/>
    </location>
</feature>
<sequence length="192" mass="20122">MHFSNAVLAFGACLSQLAVTVQGFAFTEWPKEIHPGHSTTVKWDGASSALVTIELARGESTNLHRVKTITAEVPGDAGSFTWVPKDDIEDGDDYALTIKQGDETNYTGHLKVSHDETHIPLAKGPNPSNATTTTLSTARPTHTNAKSLSDDSHIVSGKSTVGHGEQTGAASFIGVSVNLALGAVAAVFVLTT</sequence>
<organism evidence="6 7">
    <name type="scientific">Aspergillus ruber (strain CBS 135680)</name>
    <dbReference type="NCBI Taxonomy" id="1388766"/>
    <lineage>
        <taxon>Eukaryota</taxon>
        <taxon>Fungi</taxon>
        <taxon>Dikarya</taxon>
        <taxon>Ascomycota</taxon>
        <taxon>Pezizomycotina</taxon>
        <taxon>Eurotiomycetes</taxon>
        <taxon>Eurotiomycetidae</taxon>
        <taxon>Eurotiales</taxon>
        <taxon>Aspergillaceae</taxon>
        <taxon>Aspergillus</taxon>
        <taxon>Aspergillus subgen. Aspergillus</taxon>
    </lineage>
</organism>
<reference evidence="7" key="1">
    <citation type="journal article" date="2014" name="Nat. Commun.">
        <title>Genomic adaptations of the halophilic Dead Sea filamentous fungus Eurotium rubrum.</title>
        <authorList>
            <person name="Kis-Papo T."/>
            <person name="Weig A.R."/>
            <person name="Riley R."/>
            <person name="Persoh D."/>
            <person name="Salamov A."/>
            <person name="Sun H."/>
            <person name="Lipzen A."/>
            <person name="Wasser S.P."/>
            <person name="Rambold G."/>
            <person name="Grigoriev I.V."/>
            <person name="Nevo E."/>
        </authorList>
    </citation>
    <scope>NUCLEOTIDE SEQUENCE [LARGE SCALE GENOMIC DNA]</scope>
    <source>
        <strain evidence="7">CBS 135680</strain>
    </source>
</reference>
<dbReference type="OrthoDB" id="5589325at2759"/>
<dbReference type="HOGENOM" id="CLU_065618_4_0_1"/>
<dbReference type="Pfam" id="PF10342">
    <property type="entry name" value="Kre9_KNH"/>
    <property type="match status" value="1"/>
</dbReference>
<evidence type="ECO:0000256" key="1">
    <source>
        <dbReference type="ARBA" id="ARBA00022729"/>
    </source>
</evidence>
<dbReference type="EMBL" id="KK088441">
    <property type="protein sequence ID" value="EYE91836.1"/>
    <property type="molecule type" value="Genomic_DNA"/>
</dbReference>
<dbReference type="InterPro" id="IPR018466">
    <property type="entry name" value="Kre9/Knh1-like_N"/>
</dbReference>
<feature type="compositionally biased region" description="Low complexity" evidence="2">
    <location>
        <begin position="131"/>
        <end position="143"/>
    </location>
</feature>
<evidence type="ECO:0000313" key="7">
    <source>
        <dbReference type="Proteomes" id="UP000019804"/>
    </source>
</evidence>
<name>A0A017S4Q5_ASPRC</name>
<keyword evidence="1 4" id="KW-0732">Signal</keyword>
<dbReference type="STRING" id="1388766.A0A017S4Q5"/>
<feature type="transmembrane region" description="Helical" evidence="3">
    <location>
        <begin position="169"/>
        <end position="190"/>
    </location>
</feature>
<feature type="signal peptide" evidence="4">
    <location>
        <begin position="1"/>
        <end position="23"/>
    </location>
</feature>
<evidence type="ECO:0000256" key="4">
    <source>
        <dbReference type="SAM" id="SignalP"/>
    </source>
</evidence>
<feature type="domain" description="Yeast cell wall synthesis Kre9/Knh1-like N-terminal" evidence="5">
    <location>
        <begin position="32"/>
        <end position="111"/>
    </location>
</feature>
<dbReference type="Proteomes" id="UP000019804">
    <property type="component" value="Unassembled WGS sequence"/>
</dbReference>
<keyword evidence="3" id="KW-0472">Membrane</keyword>
<dbReference type="GeneID" id="63702089"/>
<dbReference type="PANTHER" id="PTHR40633:SF6">
    <property type="entry name" value="MATRIX PROTEIN, PUTATIVE (AFU_ORTHOLOGUE AFUA_8G05410)-RELATED"/>
    <property type="match status" value="1"/>
</dbReference>
<evidence type="ECO:0000256" key="3">
    <source>
        <dbReference type="SAM" id="Phobius"/>
    </source>
</evidence>
<gene>
    <name evidence="6" type="ORF">EURHEDRAFT_526008</name>
</gene>
<dbReference type="RefSeq" id="XP_040635526.1">
    <property type="nucleotide sequence ID" value="XM_040786965.1"/>
</dbReference>
<proteinExistence type="predicted"/>
<dbReference type="PANTHER" id="PTHR40633">
    <property type="entry name" value="MATRIX PROTEIN, PUTATIVE (AFU_ORTHOLOGUE AFUA_8G05410)-RELATED"/>
    <property type="match status" value="1"/>
</dbReference>
<feature type="chain" id="PRO_5001495797" description="Yeast cell wall synthesis Kre9/Knh1-like N-terminal domain-containing protein" evidence="4">
    <location>
        <begin position="24"/>
        <end position="192"/>
    </location>
</feature>
<keyword evidence="3" id="KW-0812">Transmembrane</keyword>
<keyword evidence="7" id="KW-1185">Reference proteome</keyword>
<dbReference type="InterPro" id="IPR052982">
    <property type="entry name" value="SRP1/TIP1-like"/>
</dbReference>
<accession>A0A017S4Q5</accession>
<evidence type="ECO:0000259" key="5">
    <source>
        <dbReference type="Pfam" id="PF10342"/>
    </source>
</evidence>